<evidence type="ECO:0000256" key="3">
    <source>
        <dbReference type="RuleBase" id="RU003560"/>
    </source>
</evidence>
<dbReference type="GO" id="GO:0008483">
    <property type="term" value="F:transaminase activity"/>
    <property type="evidence" value="ECO:0007669"/>
    <property type="project" value="UniProtKB-KW"/>
</dbReference>
<dbReference type="Gene3D" id="3.40.640.10">
    <property type="entry name" value="Type I PLP-dependent aspartate aminotransferase-like (Major domain)"/>
    <property type="match status" value="1"/>
</dbReference>
<keyword evidence="5" id="KW-1185">Reference proteome</keyword>
<dbReference type="InterPro" id="IPR015421">
    <property type="entry name" value="PyrdxlP-dep_Trfase_major"/>
</dbReference>
<dbReference type="SUPFAM" id="SSF53383">
    <property type="entry name" value="PLP-dependent transferases"/>
    <property type="match status" value="1"/>
</dbReference>
<evidence type="ECO:0000256" key="2">
    <source>
        <dbReference type="ARBA" id="ARBA00022898"/>
    </source>
</evidence>
<dbReference type="PANTHER" id="PTHR43094:SF1">
    <property type="entry name" value="AMINOTRANSFERASE CLASS-III"/>
    <property type="match status" value="1"/>
</dbReference>
<evidence type="ECO:0000313" key="4">
    <source>
        <dbReference type="EMBL" id="TQV99691.1"/>
    </source>
</evidence>
<sequence>MAHPFVANSHILHRAFAAKPERIVGTNGIRLILESGQEILDASAGPSVSCLGHSRPDVAEVVAKQLREVPYVYSGSRFTSTATEELATHLLKDHPGGLTKAIFVNSGSEATDAALKLAFQYWREAGQSQKRFVIARKQSYHGNTIGALCVSGHDSRRALYNDWMSTNVRFVDPCFAYRFKHPGESEDEYVQRLSDQLEARILELGPENVAAFIAETVSGTTLGCAIPSKGYFVAVRALCDKYNILLILDEIMCGMGKTGTMHAWQQEGIRGPDIQTIGKALGGGFIPLSGVLLHQKIFDTLTKGSGALAHGHTFQAHPAACAAALCVQKVIEKEQLIEKVATMGDILGQLLRKEVGPLPLVGDIRGRGLFWSVEFMMHGPSRIPPPREAKFCDRVVNRALELGLNILGNLGVTGEVYVDHVIICPPYIVTEEELCEIVRLLAHAIADVSKEVTAWVTGGSKSEMKTAAPLPAAMTNGHHLNVVNGREN</sequence>
<protein>
    <submittedName>
        <fullName evidence="4">Class III aminotransferase</fullName>
    </submittedName>
</protein>
<dbReference type="PANTHER" id="PTHR43094">
    <property type="entry name" value="AMINOTRANSFERASE"/>
    <property type="match status" value="1"/>
</dbReference>
<dbReference type="CDD" id="cd00610">
    <property type="entry name" value="OAT_like"/>
    <property type="match status" value="1"/>
</dbReference>
<dbReference type="NCBIfam" id="NF005685">
    <property type="entry name" value="PRK07483.1"/>
    <property type="match status" value="1"/>
</dbReference>
<dbReference type="GO" id="GO:0030170">
    <property type="term" value="F:pyridoxal phosphate binding"/>
    <property type="evidence" value="ECO:0007669"/>
    <property type="project" value="InterPro"/>
</dbReference>
<accession>A0A545VD91</accession>
<dbReference type="AlphaFoldDB" id="A0A545VD91"/>
<name>A0A545VD91_9HYPO</name>
<proteinExistence type="inferred from homology"/>
<dbReference type="OrthoDB" id="5419315at2759"/>
<dbReference type="STRING" id="43265.A0A545VD91"/>
<keyword evidence="4" id="KW-0808">Transferase</keyword>
<dbReference type="Gene3D" id="3.90.1150.10">
    <property type="entry name" value="Aspartate Aminotransferase, domain 1"/>
    <property type="match status" value="1"/>
</dbReference>
<dbReference type="InterPro" id="IPR005814">
    <property type="entry name" value="Aminotrans_3"/>
</dbReference>
<dbReference type="Pfam" id="PF00202">
    <property type="entry name" value="Aminotran_3"/>
    <property type="match status" value="1"/>
</dbReference>
<reference evidence="4 5" key="1">
    <citation type="journal article" date="2019" name="Appl. Microbiol. Biotechnol.">
        <title>Genome sequence of Isaria javanica and comparative genome analysis insights into family S53 peptidase evolution in fungal entomopathogens.</title>
        <authorList>
            <person name="Lin R."/>
            <person name="Zhang X."/>
            <person name="Xin B."/>
            <person name="Zou M."/>
            <person name="Gao Y."/>
            <person name="Qin F."/>
            <person name="Hu Q."/>
            <person name="Xie B."/>
            <person name="Cheng X."/>
        </authorList>
    </citation>
    <scope>NUCLEOTIDE SEQUENCE [LARGE SCALE GENOMIC DNA]</scope>
    <source>
        <strain evidence="4 5">IJ1G</strain>
    </source>
</reference>
<keyword evidence="4" id="KW-0032">Aminotransferase</keyword>
<dbReference type="Proteomes" id="UP000315783">
    <property type="component" value="Unassembled WGS sequence"/>
</dbReference>
<dbReference type="GO" id="GO:0005829">
    <property type="term" value="C:cytosol"/>
    <property type="evidence" value="ECO:0007669"/>
    <property type="project" value="TreeGrafter"/>
</dbReference>
<evidence type="ECO:0000313" key="5">
    <source>
        <dbReference type="Proteomes" id="UP000315783"/>
    </source>
</evidence>
<gene>
    <name evidence="4" type="ORF">IF1G_01906</name>
</gene>
<evidence type="ECO:0000256" key="1">
    <source>
        <dbReference type="ARBA" id="ARBA00008954"/>
    </source>
</evidence>
<keyword evidence="2 3" id="KW-0663">Pyridoxal phosphate</keyword>
<comment type="similarity">
    <text evidence="1 3">Belongs to the class-III pyridoxal-phosphate-dependent aminotransferase family.</text>
</comment>
<dbReference type="InterPro" id="IPR015422">
    <property type="entry name" value="PyrdxlP-dep_Trfase_small"/>
</dbReference>
<organism evidence="4 5">
    <name type="scientific">Cordyceps javanica</name>
    <dbReference type="NCBI Taxonomy" id="43265"/>
    <lineage>
        <taxon>Eukaryota</taxon>
        <taxon>Fungi</taxon>
        <taxon>Dikarya</taxon>
        <taxon>Ascomycota</taxon>
        <taxon>Pezizomycotina</taxon>
        <taxon>Sordariomycetes</taxon>
        <taxon>Hypocreomycetidae</taxon>
        <taxon>Hypocreales</taxon>
        <taxon>Cordycipitaceae</taxon>
        <taxon>Cordyceps</taxon>
    </lineage>
</organism>
<dbReference type="InterPro" id="IPR015424">
    <property type="entry name" value="PyrdxlP-dep_Trfase"/>
</dbReference>
<comment type="caution">
    <text evidence="4">The sequence shown here is derived from an EMBL/GenBank/DDBJ whole genome shotgun (WGS) entry which is preliminary data.</text>
</comment>
<dbReference type="EMBL" id="SPUK01000002">
    <property type="protein sequence ID" value="TQV99691.1"/>
    <property type="molecule type" value="Genomic_DNA"/>
</dbReference>